<evidence type="ECO:0000313" key="4">
    <source>
        <dbReference type="Proteomes" id="UP000006718"/>
    </source>
</evidence>
<name>A0A5F8AS49_MACMU</name>
<dbReference type="InterPro" id="IPR046350">
    <property type="entry name" value="Cystatin_sf"/>
</dbReference>
<evidence type="ECO:0000256" key="1">
    <source>
        <dbReference type="SAM" id="SignalP"/>
    </source>
</evidence>
<organism evidence="3 4">
    <name type="scientific">Macaca mulatta</name>
    <name type="common">Rhesus macaque</name>
    <dbReference type="NCBI Taxonomy" id="9544"/>
    <lineage>
        <taxon>Eukaryota</taxon>
        <taxon>Metazoa</taxon>
        <taxon>Chordata</taxon>
        <taxon>Craniata</taxon>
        <taxon>Vertebrata</taxon>
        <taxon>Euteleostomi</taxon>
        <taxon>Mammalia</taxon>
        <taxon>Eutheria</taxon>
        <taxon>Euarchontoglires</taxon>
        <taxon>Primates</taxon>
        <taxon>Haplorrhini</taxon>
        <taxon>Catarrhini</taxon>
        <taxon>Cercopithecidae</taxon>
        <taxon>Cercopithecinae</taxon>
        <taxon>Macaca</taxon>
    </lineage>
</organism>
<dbReference type="AlphaFoldDB" id="A0A5F8AS49"/>
<dbReference type="STRING" id="9544.ENSMMUP00000079897"/>
<reference evidence="4" key="1">
    <citation type="journal article" date="2007" name="Science">
        <title>Evolutionary and biomedical insights from the rhesus macaque genome.</title>
        <authorList>
            <person name="Gibbs R.A."/>
            <person name="Rogers J."/>
            <person name="Katze M.G."/>
            <person name="Bumgarner R."/>
            <person name="Weinstock G.M."/>
            <person name="Mardis E.R."/>
            <person name="Remington K.A."/>
            <person name="Strausberg R.L."/>
            <person name="Venter J.C."/>
            <person name="Wilson R.K."/>
            <person name="Batzer M.A."/>
            <person name="Bustamante C.D."/>
            <person name="Eichler E.E."/>
            <person name="Hahn M.W."/>
            <person name="Hardison R.C."/>
            <person name="Makova K.D."/>
            <person name="Miller W."/>
            <person name="Milosavljevic A."/>
            <person name="Palermo R.E."/>
            <person name="Siepel A."/>
            <person name="Sikela J.M."/>
            <person name="Attaway T."/>
            <person name="Bell S."/>
            <person name="Bernard K.E."/>
            <person name="Buhay C.J."/>
            <person name="Chandrabose M.N."/>
            <person name="Dao M."/>
            <person name="Davis C."/>
            <person name="Delehaunty K.D."/>
            <person name="Ding Y."/>
            <person name="Dinh H.H."/>
            <person name="Dugan-Rocha S."/>
            <person name="Fulton L.A."/>
            <person name="Gabisi R.A."/>
            <person name="Garner T.T."/>
            <person name="Godfrey J."/>
            <person name="Hawes A.C."/>
            <person name="Hernandez J."/>
            <person name="Hines S."/>
            <person name="Holder M."/>
            <person name="Hume J."/>
            <person name="Jhangiani S.N."/>
            <person name="Joshi V."/>
            <person name="Khan Z.M."/>
            <person name="Kirkness E.F."/>
            <person name="Cree A."/>
            <person name="Fowler R.G."/>
            <person name="Lee S."/>
            <person name="Lewis L.R."/>
            <person name="Li Z."/>
            <person name="Liu Y.-S."/>
            <person name="Moore S.M."/>
            <person name="Muzny D."/>
            <person name="Nazareth L.V."/>
            <person name="Ngo D.N."/>
            <person name="Okwuonu G.O."/>
            <person name="Pai G."/>
            <person name="Parker D."/>
            <person name="Paul H.A."/>
            <person name="Pfannkoch C."/>
            <person name="Pohl C.S."/>
            <person name="Rogers Y.-H.C."/>
            <person name="Ruiz S.J."/>
            <person name="Sabo A."/>
            <person name="Santibanez J."/>
            <person name="Schneider B.W."/>
            <person name="Smith S.M."/>
            <person name="Sodergren E."/>
            <person name="Svatek A.F."/>
            <person name="Utterback T.R."/>
            <person name="Vattathil S."/>
            <person name="Warren W."/>
            <person name="White C.S."/>
            <person name="Chinwalla A.T."/>
            <person name="Feng Y."/>
            <person name="Halpern A.L."/>
            <person name="Hillier L.W."/>
            <person name="Huang X."/>
            <person name="Minx P."/>
            <person name="Nelson J.O."/>
            <person name="Pepin K.H."/>
            <person name="Qin X."/>
            <person name="Sutton G.G."/>
            <person name="Venter E."/>
            <person name="Walenz B.P."/>
            <person name="Wallis J.W."/>
            <person name="Worley K.C."/>
            <person name="Yang S.-P."/>
            <person name="Jones S.M."/>
            <person name="Marra M.A."/>
            <person name="Rocchi M."/>
            <person name="Schein J.E."/>
            <person name="Baertsch R."/>
            <person name="Clarke L."/>
            <person name="Csuros M."/>
            <person name="Glasscock J."/>
            <person name="Harris R.A."/>
            <person name="Havlak P."/>
            <person name="Jackson A.R."/>
            <person name="Jiang H."/>
            <person name="Liu Y."/>
            <person name="Messina D.N."/>
            <person name="Shen Y."/>
            <person name="Song H.X.-Z."/>
            <person name="Wylie T."/>
            <person name="Zhang L."/>
            <person name="Birney E."/>
            <person name="Han K."/>
            <person name="Konkel M.K."/>
            <person name="Lee J."/>
            <person name="Smit A.F.A."/>
            <person name="Ullmer B."/>
            <person name="Wang H."/>
            <person name="Xing J."/>
            <person name="Burhans R."/>
            <person name="Cheng Z."/>
            <person name="Karro J.E."/>
            <person name="Ma J."/>
            <person name="Raney B."/>
            <person name="She X."/>
            <person name="Cox M.J."/>
            <person name="Demuth J.P."/>
            <person name="Dumas L.J."/>
            <person name="Han S.-G."/>
            <person name="Hopkins J."/>
            <person name="Karimpour-Fard A."/>
            <person name="Kim Y.H."/>
            <person name="Pollack J.R."/>
            <person name="Vinar T."/>
            <person name="Addo-Quaye C."/>
            <person name="Degenhardt J."/>
            <person name="Denby A."/>
            <person name="Hubisz M.J."/>
            <person name="Indap A."/>
            <person name="Kosiol C."/>
            <person name="Lahn B.T."/>
            <person name="Lawson H.A."/>
            <person name="Marklein A."/>
            <person name="Nielsen R."/>
            <person name="Vallender E.J."/>
            <person name="Clark A.G."/>
            <person name="Ferguson B."/>
            <person name="Hernandez R.D."/>
            <person name="Hirani K."/>
            <person name="Kehrer-Sawatzki H."/>
            <person name="Kolb J."/>
            <person name="Patil S."/>
            <person name="Pu L.-L."/>
            <person name="Ren Y."/>
            <person name="Smith D.G."/>
            <person name="Wheeler D.A."/>
            <person name="Schenck I."/>
            <person name="Ball E.V."/>
            <person name="Chen R."/>
            <person name="Cooper D.N."/>
            <person name="Giardine B."/>
            <person name="Hsu F."/>
            <person name="Kent W.J."/>
            <person name="Lesk A."/>
            <person name="Nelson D.L."/>
            <person name="O'brien W.E."/>
            <person name="Pruefer K."/>
            <person name="Stenson P.D."/>
            <person name="Wallace J.C."/>
            <person name="Ke H."/>
            <person name="Liu X.-M."/>
            <person name="Wang P."/>
            <person name="Xiang A.P."/>
            <person name="Yang F."/>
            <person name="Barber G.P."/>
            <person name="Haussler D."/>
            <person name="Karolchik D."/>
            <person name="Kern A.D."/>
            <person name="Kuhn R.M."/>
            <person name="Smith K.E."/>
            <person name="Zwieg A.S."/>
        </authorList>
    </citation>
    <scope>NUCLEOTIDE SEQUENCE [LARGE SCALE GENOMIC DNA]</scope>
    <source>
        <strain evidence="4">17573</strain>
    </source>
</reference>
<dbReference type="SMR" id="A0A5F8AS49"/>
<feature type="domain" description="Cystatin" evidence="2">
    <location>
        <begin position="30"/>
        <end position="137"/>
    </location>
</feature>
<reference evidence="3" key="4">
    <citation type="submission" date="2025-09" db="UniProtKB">
        <authorList>
            <consortium name="Ensembl"/>
        </authorList>
    </citation>
    <scope>IDENTIFICATION</scope>
    <source>
        <strain evidence="3">17573</strain>
    </source>
</reference>
<dbReference type="CDD" id="cd00042">
    <property type="entry name" value="CY"/>
    <property type="match status" value="1"/>
</dbReference>
<evidence type="ECO:0000259" key="2">
    <source>
        <dbReference type="SMART" id="SM00043"/>
    </source>
</evidence>
<keyword evidence="1" id="KW-0732">Signal</keyword>
<keyword evidence="4" id="KW-1185">Reference proteome</keyword>
<feature type="signal peptide" evidence="1">
    <location>
        <begin position="1"/>
        <end position="19"/>
    </location>
</feature>
<dbReference type="ExpressionAtlas" id="A0A5F8AS49">
    <property type="expression patterns" value="baseline"/>
</dbReference>
<dbReference type="SMART" id="SM00043">
    <property type="entry name" value="CY"/>
    <property type="match status" value="1"/>
</dbReference>
<proteinExistence type="predicted"/>
<protein>
    <submittedName>
        <fullName evidence="3">Cystatin 8</fullName>
    </submittedName>
</protein>
<dbReference type="InParanoid" id="A0A5F8AS49"/>
<dbReference type="InterPro" id="IPR000010">
    <property type="entry name" value="Cystatin_dom"/>
</dbReference>
<accession>A0A5F8AS49</accession>
<dbReference type="Pfam" id="PF00031">
    <property type="entry name" value="Cystatin"/>
    <property type="match status" value="1"/>
</dbReference>
<evidence type="ECO:0000313" key="5">
    <source>
        <dbReference type="VGNC" id="VGNC:84582"/>
    </source>
</evidence>
<reference evidence="3" key="2">
    <citation type="submission" date="2019-01" db="EMBL/GenBank/DDBJ databases">
        <authorList>
            <person name="Graves T."/>
            <person name="Eichler E.E."/>
            <person name="Wilson R.K."/>
        </authorList>
    </citation>
    <scope>NUCLEOTIDE SEQUENCE [LARGE SCALE GENOMIC DNA]</scope>
    <source>
        <strain evidence="3">17573</strain>
    </source>
</reference>
<dbReference type="InterPro" id="IPR052691">
    <property type="entry name" value="Sperm_Mat_Cystatin"/>
</dbReference>
<dbReference type="PANTHER" id="PTHR47010">
    <property type="entry name" value="CYSTATIN-8-RELATED"/>
    <property type="match status" value="1"/>
</dbReference>
<dbReference type="VEuPathDB" id="HostDB:ENSMMUG00000016489"/>
<dbReference type="Ensembl" id="ENSMMUT00000102322.1">
    <property type="protein sequence ID" value="ENSMMUP00000079897.1"/>
    <property type="gene ID" value="ENSMMUG00000016489.4"/>
</dbReference>
<dbReference type="Bgee" id="ENSMMUG00000016489">
    <property type="expression patterns" value="Expressed in testis and 4 other cell types or tissues"/>
</dbReference>
<dbReference type="VGNC" id="VGNC:84582">
    <property type="gene designation" value="CST8"/>
</dbReference>
<dbReference type="Proteomes" id="UP000006718">
    <property type="component" value="Chromosome 10"/>
</dbReference>
<dbReference type="FunCoup" id="A0A5F8AS49">
    <property type="interactions" value="17"/>
</dbReference>
<gene>
    <name evidence="3 5" type="primary">CST8</name>
</gene>
<dbReference type="GO" id="GO:0004869">
    <property type="term" value="F:cysteine-type endopeptidase inhibitor activity"/>
    <property type="evidence" value="ECO:0007669"/>
    <property type="project" value="InterPro"/>
</dbReference>
<sequence>MPRCRWLSLLLLTIPLALVARKDSNKNEMAVLRKLKPVNASNANVKQCLWFAMQEYNEESEDKYVFLVVKTLQAQLQVTNRLEYLIDVEIARSDCRKPFSTNEICAIQENPKLKKISSYASTWSQTDEGLSILQVCPTGASLPLSLH</sequence>
<dbReference type="Gene3D" id="3.10.450.10">
    <property type="match status" value="1"/>
</dbReference>
<dbReference type="PANTHER" id="PTHR47010:SF1">
    <property type="entry name" value="CYSTATIN-8"/>
    <property type="match status" value="1"/>
</dbReference>
<dbReference type="SUPFAM" id="SSF54403">
    <property type="entry name" value="Cystatin/monellin"/>
    <property type="match status" value="1"/>
</dbReference>
<dbReference type="GeneTree" id="ENSGT00940000162294"/>
<feature type="chain" id="PRO_5023855956" evidence="1">
    <location>
        <begin position="20"/>
        <end position="147"/>
    </location>
</feature>
<reference evidence="3" key="3">
    <citation type="submission" date="2025-08" db="UniProtKB">
        <authorList>
            <consortium name="Ensembl"/>
        </authorList>
    </citation>
    <scope>IDENTIFICATION</scope>
    <source>
        <strain evidence="3">17573</strain>
    </source>
</reference>
<evidence type="ECO:0000313" key="3">
    <source>
        <dbReference type="Ensembl" id="ENSMMUP00000079897.1"/>
    </source>
</evidence>